<dbReference type="EMBL" id="NVUL01000105">
    <property type="protein sequence ID" value="PCI74320.1"/>
    <property type="molecule type" value="Genomic_DNA"/>
</dbReference>
<reference evidence="3" key="1">
    <citation type="submission" date="2017-08" db="EMBL/GenBank/DDBJ databases">
        <title>A dynamic microbial community with high functional redundancy inhabits the cold, oxic subseafloor aquifer.</title>
        <authorList>
            <person name="Tully B.J."/>
            <person name="Wheat C.G."/>
            <person name="Glazer B.T."/>
            <person name="Huber J.A."/>
        </authorList>
    </citation>
    <scope>NUCLEOTIDE SEQUENCE [LARGE SCALE GENOMIC DNA]</scope>
</reference>
<proteinExistence type="predicted"/>
<evidence type="ECO:0000256" key="1">
    <source>
        <dbReference type="SAM" id="SignalP"/>
    </source>
</evidence>
<name>A0A2A4WVJ5_9GAMM</name>
<protein>
    <recommendedName>
        <fullName evidence="4">Methyltransferase</fullName>
    </recommendedName>
</protein>
<dbReference type="AlphaFoldDB" id="A0A2A4WVJ5"/>
<organism evidence="2 3">
    <name type="scientific">SAR86 cluster bacterium</name>
    <dbReference type="NCBI Taxonomy" id="2030880"/>
    <lineage>
        <taxon>Bacteria</taxon>
        <taxon>Pseudomonadati</taxon>
        <taxon>Pseudomonadota</taxon>
        <taxon>Gammaproteobacteria</taxon>
        <taxon>SAR86 cluster</taxon>
    </lineage>
</organism>
<feature type="chain" id="PRO_5013263648" description="Methyltransferase" evidence="1">
    <location>
        <begin position="24"/>
        <end position="253"/>
    </location>
</feature>
<gene>
    <name evidence="2" type="ORF">COB20_15340</name>
</gene>
<accession>A0A2A4WVJ5</accession>
<dbReference type="InterPro" id="IPR029063">
    <property type="entry name" value="SAM-dependent_MTases_sf"/>
</dbReference>
<dbReference type="Gene3D" id="3.40.50.150">
    <property type="entry name" value="Vaccinia Virus protein VP39"/>
    <property type="match status" value="1"/>
</dbReference>
<evidence type="ECO:0008006" key="4">
    <source>
        <dbReference type="Google" id="ProtNLM"/>
    </source>
</evidence>
<evidence type="ECO:0000313" key="3">
    <source>
        <dbReference type="Proteomes" id="UP000218767"/>
    </source>
</evidence>
<comment type="caution">
    <text evidence="2">The sequence shown here is derived from an EMBL/GenBank/DDBJ whole genome shotgun (WGS) entry which is preliminary data.</text>
</comment>
<evidence type="ECO:0000313" key="2">
    <source>
        <dbReference type="EMBL" id="PCI74320.1"/>
    </source>
</evidence>
<sequence length="253" mass="28779">MKMIKPSLVVAALSLLSPVLVSAQNLTPLQQKVQDVMGMDHRTEAELARDSDRDPVAALDFIGIEDDMTVIEFLPAGQAYYTKILGPVLRDNGHLYTVDNANTFSNWGDWTEMDMFAMTHQVEFENNFSRIAGRYEPGEINFGVASADMFLHFREYHNFDEEDNGRINAEVFDTLKSGGTYVIVDHTRRHMKNETRALGRREDPVSVILQVQAAGFVLDRISDMFFEESDDLTQEVGQIPNMTDRFFLVFKKP</sequence>
<feature type="signal peptide" evidence="1">
    <location>
        <begin position="1"/>
        <end position="23"/>
    </location>
</feature>
<dbReference type="Proteomes" id="UP000218767">
    <property type="component" value="Unassembled WGS sequence"/>
</dbReference>
<keyword evidence="1" id="KW-0732">Signal</keyword>